<dbReference type="EMBL" id="WNCR01000002">
    <property type="protein sequence ID" value="MTU28597.1"/>
    <property type="molecule type" value="Genomic_DNA"/>
</dbReference>
<evidence type="ECO:0008006" key="4">
    <source>
        <dbReference type="Google" id="ProtNLM"/>
    </source>
</evidence>
<keyword evidence="1" id="KW-0812">Transmembrane</keyword>
<evidence type="ECO:0000313" key="3">
    <source>
        <dbReference type="Proteomes" id="UP000437446"/>
    </source>
</evidence>
<feature type="transmembrane region" description="Helical" evidence="1">
    <location>
        <begin position="83"/>
        <end position="105"/>
    </location>
</feature>
<feature type="transmembrane region" description="Helical" evidence="1">
    <location>
        <begin position="154"/>
        <end position="173"/>
    </location>
</feature>
<feature type="transmembrane region" description="Helical" evidence="1">
    <location>
        <begin position="112"/>
        <end position="142"/>
    </location>
</feature>
<name>A0A7K1HCF5_9BACT</name>
<protein>
    <recommendedName>
        <fullName evidence="4">Oligosaccharide repeat unit polymerase</fullName>
    </recommendedName>
</protein>
<dbReference type="RefSeq" id="WP_129943012.1">
    <property type="nucleotide sequence ID" value="NZ_RCYQ01000002.1"/>
</dbReference>
<evidence type="ECO:0000313" key="2">
    <source>
        <dbReference type="EMBL" id="MTU28597.1"/>
    </source>
</evidence>
<organism evidence="2 3">
    <name type="scientific">Parabacteroides merdae</name>
    <dbReference type="NCBI Taxonomy" id="46503"/>
    <lineage>
        <taxon>Bacteria</taxon>
        <taxon>Pseudomonadati</taxon>
        <taxon>Bacteroidota</taxon>
        <taxon>Bacteroidia</taxon>
        <taxon>Bacteroidales</taxon>
        <taxon>Tannerellaceae</taxon>
        <taxon>Parabacteroides</taxon>
    </lineage>
</organism>
<feature type="transmembrane region" description="Helical" evidence="1">
    <location>
        <begin position="45"/>
        <end position="63"/>
    </location>
</feature>
<feature type="transmembrane region" description="Helical" evidence="1">
    <location>
        <begin position="264"/>
        <end position="293"/>
    </location>
</feature>
<gene>
    <name evidence="2" type="ORF">GMD66_05085</name>
</gene>
<evidence type="ECO:0000256" key="1">
    <source>
        <dbReference type="SAM" id="Phobius"/>
    </source>
</evidence>
<dbReference type="AlphaFoldDB" id="A0A7K1HCF5"/>
<accession>A0A7K1HCF5</accession>
<feature type="transmembrane region" description="Helical" evidence="1">
    <location>
        <begin position="305"/>
        <end position="325"/>
    </location>
</feature>
<sequence>MSIESAKLYFNVGALLSYSCILLGYRVKTKTNFSTWNNLITLDNCRLYGVLLFVIGFLCYIPFRGFHMSIFNVSENVAFNRDGFTSYFIELISLFCAGSCLILANKKKRIDILFLVSIWISLVFYIIAGFRFRILLLFISLFTTYHLFPKQRRVNYPVVIGLGMVLYIGFSIMENARSYGHGIDIERALEFRNQKEFKRASENCYVYSMSALSMERMDKDNQFLYFEPIITALCMPLPRFLAPWKPDGSYLKDLQVKIFGTSDYGAAFLFFTEAFISWWWFGVILYSLFVGWFSKKLWDNYLNNPNSIGAIVLLGLYNAFCYVLISRGYMAQALNTFIYYVIMPFWLCQLFKKFSK</sequence>
<comment type="caution">
    <text evidence="2">The sequence shown here is derived from an EMBL/GenBank/DDBJ whole genome shotgun (WGS) entry which is preliminary data.</text>
</comment>
<feature type="transmembrane region" description="Helical" evidence="1">
    <location>
        <begin position="6"/>
        <end position="25"/>
    </location>
</feature>
<feature type="transmembrane region" description="Helical" evidence="1">
    <location>
        <begin position="331"/>
        <end position="351"/>
    </location>
</feature>
<keyword evidence="1" id="KW-1133">Transmembrane helix</keyword>
<keyword evidence="1" id="KW-0472">Membrane</keyword>
<reference evidence="2 3" key="1">
    <citation type="journal article" date="2019" name="Nat. Med.">
        <title>A library of human gut bacterial isolates paired with longitudinal multiomics data enables mechanistic microbiome research.</title>
        <authorList>
            <person name="Poyet M."/>
            <person name="Groussin M."/>
            <person name="Gibbons S.M."/>
            <person name="Avila-Pacheco J."/>
            <person name="Jiang X."/>
            <person name="Kearney S.M."/>
            <person name="Perrotta A.R."/>
            <person name="Berdy B."/>
            <person name="Zhao S."/>
            <person name="Lieberman T.D."/>
            <person name="Swanson P.K."/>
            <person name="Smith M."/>
            <person name="Roesemann S."/>
            <person name="Alexander J.E."/>
            <person name="Rich S.A."/>
            <person name="Livny J."/>
            <person name="Vlamakis H."/>
            <person name="Clish C."/>
            <person name="Bullock K."/>
            <person name="Deik A."/>
            <person name="Scott J."/>
            <person name="Pierce K.A."/>
            <person name="Xavier R.J."/>
            <person name="Alm E.J."/>
        </authorList>
    </citation>
    <scope>NUCLEOTIDE SEQUENCE [LARGE SCALE GENOMIC DNA]</scope>
    <source>
        <strain evidence="2 3">BIOML-A25</strain>
    </source>
</reference>
<feature type="transmembrane region" description="Helical" evidence="1">
    <location>
        <begin position="223"/>
        <end position="244"/>
    </location>
</feature>
<proteinExistence type="predicted"/>
<dbReference type="PROSITE" id="PS51257">
    <property type="entry name" value="PROKAR_LIPOPROTEIN"/>
    <property type="match status" value="1"/>
</dbReference>
<dbReference type="Proteomes" id="UP000437446">
    <property type="component" value="Unassembled WGS sequence"/>
</dbReference>